<gene>
    <name evidence="2" type="ORF">SFRICE_036159</name>
</gene>
<dbReference type="EMBL" id="ODYU01006374">
    <property type="protein sequence ID" value="SOQ48167.1"/>
    <property type="molecule type" value="Genomic_DNA"/>
</dbReference>
<name>A0A2H1W548_SPOFR</name>
<proteinExistence type="predicted"/>
<protein>
    <submittedName>
        <fullName evidence="2">SFRICE_036159</fullName>
    </submittedName>
</protein>
<feature type="region of interest" description="Disordered" evidence="1">
    <location>
        <begin position="192"/>
        <end position="211"/>
    </location>
</feature>
<organism evidence="2">
    <name type="scientific">Spodoptera frugiperda</name>
    <name type="common">Fall armyworm</name>
    <dbReference type="NCBI Taxonomy" id="7108"/>
    <lineage>
        <taxon>Eukaryota</taxon>
        <taxon>Metazoa</taxon>
        <taxon>Ecdysozoa</taxon>
        <taxon>Arthropoda</taxon>
        <taxon>Hexapoda</taxon>
        <taxon>Insecta</taxon>
        <taxon>Pterygota</taxon>
        <taxon>Neoptera</taxon>
        <taxon>Endopterygota</taxon>
        <taxon>Lepidoptera</taxon>
        <taxon>Glossata</taxon>
        <taxon>Ditrysia</taxon>
        <taxon>Noctuoidea</taxon>
        <taxon>Noctuidae</taxon>
        <taxon>Amphipyrinae</taxon>
        <taxon>Spodoptera</taxon>
    </lineage>
</organism>
<accession>A0A2H1W548</accession>
<reference evidence="2" key="1">
    <citation type="submission" date="2016-07" db="EMBL/GenBank/DDBJ databases">
        <authorList>
            <person name="Bretaudeau A."/>
        </authorList>
    </citation>
    <scope>NUCLEOTIDE SEQUENCE</scope>
    <source>
        <strain evidence="2">Rice</strain>
        <tissue evidence="2">Whole body</tissue>
    </source>
</reference>
<dbReference type="AlphaFoldDB" id="A0A2H1W548"/>
<evidence type="ECO:0000313" key="2">
    <source>
        <dbReference type="EMBL" id="SOQ48167.1"/>
    </source>
</evidence>
<evidence type="ECO:0000256" key="1">
    <source>
        <dbReference type="SAM" id="MobiDB-lite"/>
    </source>
</evidence>
<feature type="region of interest" description="Disordered" evidence="1">
    <location>
        <begin position="90"/>
        <end position="122"/>
    </location>
</feature>
<sequence>MLIHYVDSALHGKRRGYIVARHDILHNLISLGDKIEVIMDMSRENYGWKDPCVRRVVFRGRLKEPSDHHRWGPLELISRAADCLAGYQGLDSKHKSNGTDGKQVDGSPDGKELPPSMDTRNTRGVISALPTFWGFGIGGSLGNLRGNQGLGRLRRRGIGPPDPQDATLTNLVSEVGFEPTPTPQNVILTEPAPSCMRSGPLKPPSHHNTHN</sequence>